<evidence type="ECO:0000259" key="2">
    <source>
        <dbReference type="PROSITE" id="PS50011"/>
    </source>
</evidence>
<dbReference type="InterPro" id="IPR000719">
    <property type="entry name" value="Prot_kinase_dom"/>
</dbReference>
<feature type="region of interest" description="Disordered" evidence="1">
    <location>
        <begin position="243"/>
        <end position="266"/>
    </location>
</feature>
<dbReference type="PROSITE" id="PS50011">
    <property type="entry name" value="PROTEIN_KINASE_DOM"/>
    <property type="match status" value="1"/>
</dbReference>
<dbReference type="SUPFAM" id="SSF56112">
    <property type="entry name" value="Protein kinase-like (PK-like)"/>
    <property type="match status" value="1"/>
</dbReference>
<name>A0A067LX44_BOTB1</name>
<dbReference type="GO" id="GO:0004672">
    <property type="term" value="F:protein kinase activity"/>
    <property type="evidence" value="ECO:0007669"/>
    <property type="project" value="InterPro"/>
</dbReference>
<organism evidence="3 4">
    <name type="scientific">Botryobasidium botryosum (strain FD-172 SS1)</name>
    <dbReference type="NCBI Taxonomy" id="930990"/>
    <lineage>
        <taxon>Eukaryota</taxon>
        <taxon>Fungi</taxon>
        <taxon>Dikarya</taxon>
        <taxon>Basidiomycota</taxon>
        <taxon>Agaricomycotina</taxon>
        <taxon>Agaricomycetes</taxon>
        <taxon>Cantharellales</taxon>
        <taxon>Botryobasidiaceae</taxon>
        <taxon>Botryobasidium</taxon>
    </lineage>
</organism>
<dbReference type="OrthoDB" id="3270233at2759"/>
<reference evidence="4" key="1">
    <citation type="journal article" date="2014" name="Proc. Natl. Acad. Sci. U.S.A.">
        <title>Extensive sampling of basidiomycete genomes demonstrates inadequacy of the white-rot/brown-rot paradigm for wood decay fungi.</title>
        <authorList>
            <person name="Riley R."/>
            <person name="Salamov A.A."/>
            <person name="Brown D.W."/>
            <person name="Nagy L.G."/>
            <person name="Floudas D."/>
            <person name="Held B.W."/>
            <person name="Levasseur A."/>
            <person name="Lombard V."/>
            <person name="Morin E."/>
            <person name="Otillar R."/>
            <person name="Lindquist E.A."/>
            <person name="Sun H."/>
            <person name="LaButti K.M."/>
            <person name="Schmutz J."/>
            <person name="Jabbour D."/>
            <person name="Luo H."/>
            <person name="Baker S.E."/>
            <person name="Pisabarro A.G."/>
            <person name="Walton J.D."/>
            <person name="Blanchette R.A."/>
            <person name="Henrissat B."/>
            <person name="Martin F."/>
            <person name="Cullen D."/>
            <person name="Hibbett D.S."/>
            <person name="Grigoriev I.V."/>
        </authorList>
    </citation>
    <scope>NUCLEOTIDE SEQUENCE [LARGE SCALE GENOMIC DNA]</scope>
    <source>
        <strain evidence="4">FD-172 SS1</strain>
    </source>
</reference>
<evidence type="ECO:0000256" key="1">
    <source>
        <dbReference type="SAM" id="MobiDB-lite"/>
    </source>
</evidence>
<evidence type="ECO:0000313" key="3">
    <source>
        <dbReference type="EMBL" id="KDQ07948.1"/>
    </source>
</evidence>
<keyword evidence="4" id="KW-1185">Reference proteome</keyword>
<protein>
    <recommendedName>
        <fullName evidence="2">Protein kinase domain-containing protein</fullName>
    </recommendedName>
</protein>
<dbReference type="Gene3D" id="1.10.510.10">
    <property type="entry name" value="Transferase(Phosphotransferase) domain 1"/>
    <property type="match status" value="1"/>
</dbReference>
<dbReference type="GO" id="GO:0005524">
    <property type="term" value="F:ATP binding"/>
    <property type="evidence" value="ECO:0007669"/>
    <property type="project" value="InterPro"/>
</dbReference>
<dbReference type="HOGENOM" id="CLU_509944_0_0_1"/>
<feature type="domain" description="Protein kinase" evidence="2">
    <location>
        <begin position="355"/>
        <end position="575"/>
    </location>
</feature>
<dbReference type="PANTHER" id="PTHR37171">
    <property type="entry name" value="SERINE/THREONINE-PROTEIN KINASE YRZF-RELATED"/>
    <property type="match status" value="1"/>
</dbReference>
<dbReference type="STRING" id="930990.A0A067LX44"/>
<dbReference type="AlphaFoldDB" id="A0A067LX44"/>
<sequence>MAHDQISVRQMLLSLHIPAAPKLVDTTATAHTTSYNPILLPPDNERICRIIHDPDLIQKMHNGLADILATHPKNPSSAFISAETRAEVQSDFQAVVNRALARGNTTTEMSTRLISACRLALKKLEPAGPPLPWENKSWANSDAYIPQIVNLGTADGGHGSPFVFTTSMRDEYAIIARLSLAMVSCKRVRFGVLFSGRQMLILHVRRSPRPYLVVSDPIDLTATDPSPVQLMFYMLLVRSSDSPPLPRSHTEEIITPPPSTVMGNSRSTTARLNAPLDQGESSVNAAPTSSVTSEQLQMCPEISLQFDIVGVSDSPAYNLARSEPINPAYETSPNAPPISWFANGSFKTDNVIKTLVLSQQLRGGACGSVFVGSAQDGAQVVAKFAHEDSIPRVLAEAYFYQNQLKLLQGSVVPRHYGVFSGAGRVVLLIAYAGKPLRSFESLDAKAKRAILGQIMLLHLHGVCHGDVRPDNITMGHDGHPRVIDFSHASVHTCPGVDKCQEIIELARTLELTDILSSYQALETGAGPVEEIVRWEWCRHRGKKRSYALGHRAPIRVSHEWAHQELHPANHALGGA</sequence>
<dbReference type="InterPro" id="IPR011009">
    <property type="entry name" value="Kinase-like_dom_sf"/>
</dbReference>
<dbReference type="PANTHER" id="PTHR37171:SF1">
    <property type="entry name" value="SERINE_THREONINE-PROTEIN KINASE YRZF-RELATED"/>
    <property type="match status" value="1"/>
</dbReference>
<evidence type="ECO:0000313" key="4">
    <source>
        <dbReference type="Proteomes" id="UP000027195"/>
    </source>
</evidence>
<dbReference type="EMBL" id="KL198098">
    <property type="protein sequence ID" value="KDQ07948.1"/>
    <property type="molecule type" value="Genomic_DNA"/>
</dbReference>
<proteinExistence type="predicted"/>
<dbReference type="InterPro" id="IPR052396">
    <property type="entry name" value="Meiotic_Drive_Suppr_Kinase"/>
</dbReference>
<gene>
    <name evidence="3" type="ORF">BOTBODRAFT_48507</name>
</gene>
<dbReference type="InParanoid" id="A0A067LX44"/>
<accession>A0A067LX44</accession>
<dbReference type="Proteomes" id="UP000027195">
    <property type="component" value="Unassembled WGS sequence"/>
</dbReference>